<keyword evidence="3" id="KW-1185">Reference proteome</keyword>
<keyword evidence="1" id="KW-1133">Transmembrane helix</keyword>
<dbReference type="Pfam" id="PF14023">
    <property type="entry name" value="Bestrophin-like"/>
    <property type="match status" value="1"/>
</dbReference>
<feature type="transmembrane region" description="Helical" evidence="1">
    <location>
        <begin position="193"/>
        <end position="211"/>
    </location>
</feature>
<organism evidence="2 3">
    <name type="scientific">Rhizobium jaguaris</name>
    <dbReference type="NCBI Taxonomy" id="1312183"/>
    <lineage>
        <taxon>Bacteria</taxon>
        <taxon>Pseudomonadati</taxon>
        <taxon>Pseudomonadota</taxon>
        <taxon>Alphaproteobacteria</taxon>
        <taxon>Hyphomicrobiales</taxon>
        <taxon>Rhizobiaceae</taxon>
        <taxon>Rhizobium/Agrobacterium group</taxon>
        <taxon>Rhizobium</taxon>
    </lineage>
</organism>
<dbReference type="AlphaFoldDB" id="A0A387FX46"/>
<dbReference type="KEGG" id="rjg:CCGE525_31660"/>
<accession>A0A387FX46</accession>
<feature type="transmembrane region" description="Helical" evidence="1">
    <location>
        <begin position="44"/>
        <end position="63"/>
    </location>
</feature>
<evidence type="ECO:0000256" key="1">
    <source>
        <dbReference type="SAM" id="Phobius"/>
    </source>
</evidence>
<reference evidence="2 3" key="1">
    <citation type="submission" date="2018-10" db="EMBL/GenBank/DDBJ databases">
        <title>Rhizobium etli, R. leguminosarum and a new Rhizobium genospecies from Phaseolus dumosus.</title>
        <authorList>
            <person name="Ramirez-Puebla S.T."/>
            <person name="Rogel-Hernandez M.A."/>
            <person name="Guerrero G."/>
            <person name="Ormeno-Orrillo E."/>
            <person name="Martinez-Romero J.C."/>
            <person name="Negrete-Yankelevich S."/>
            <person name="Martinez-Romero E."/>
        </authorList>
    </citation>
    <scope>NUCLEOTIDE SEQUENCE [LARGE SCALE GENOMIC DNA]</scope>
    <source>
        <strain evidence="2 3">CCGE525</strain>
        <plasmid evidence="3">prccge525c</plasmid>
    </source>
</reference>
<evidence type="ECO:0000313" key="2">
    <source>
        <dbReference type="EMBL" id="AYG63239.1"/>
    </source>
</evidence>
<dbReference type="OrthoDB" id="4760162at2"/>
<dbReference type="Proteomes" id="UP000282195">
    <property type="component" value="Plasmid pRCCGE525c"/>
</dbReference>
<sequence>MGEIQTAIVAFGLLAASAAIGFFLRQRLSDQHLSDQNIEALRLVTGLLVTFTALVLSLLLASVKSSFDTTDRDRRMYAASLAAFDQCLQGYGAEAEAMRAILREYTAGVIASTWPDEEKPTGVALPNLAGVARVGEDRTLKALITGVGLSLAALDPKDTFRQNQLAACRLSFDDVMHRREAVIEDAQGTMSGLFSRVLMFWLMLVFVSFGLQARHNRFTVVAIGIGALAISTVIFVIADLDKPYGGVFGIPSTSMRNALADMSR</sequence>
<evidence type="ECO:0008006" key="4">
    <source>
        <dbReference type="Google" id="ProtNLM"/>
    </source>
</evidence>
<protein>
    <recommendedName>
        <fullName evidence="4">DUF4239 domain-containing protein</fullName>
    </recommendedName>
</protein>
<name>A0A387FX46_9HYPH</name>
<feature type="transmembrane region" description="Helical" evidence="1">
    <location>
        <begin position="6"/>
        <end position="24"/>
    </location>
</feature>
<keyword evidence="2" id="KW-0614">Plasmid</keyword>
<evidence type="ECO:0000313" key="3">
    <source>
        <dbReference type="Proteomes" id="UP000282195"/>
    </source>
</evidence>
<keyword evidence="1" id="KW-0472">Membrane</keyword>
<dbReference type="InterPro" id="IPR025333">
    <property type="entry name" value="DUF4239"/>
</dbReference>
<feature type="transmembrane region" description="Helical" evidence="1">
    <location>
        <begin position="218"/>
        <end position="238"/>
    </location>
</feature>
<proteinExistence type="predicted"/>
<gene>
    <name evidence="2" type="ORF">CCGE525_31660</name>
</gene>
<geneLocation type="plasmid" evidence="3">
    <name>prccge525c</name>
</geneLocation>
<dbReference type="EMBL" id="CP032695">
    <property type="protein sequence ID" value="AYG63239.1"/>
    <property type="molecule type" value="Genomic_DNA"/>
</dbReference>
<dbReference type="RefSeq" id="WP_120708147.1">
    <property type="nucleotide sequence ID" value="NZ_CP032695.1"/>
</dbReference>
<keyword evidence="1" id="KW-0812">Transmembrane</keyword>